<protein>
    <submittedName>
        <fullName evidence="2">Uncharacterized protein</fullName>
    </submittedName>
</protein>
<evidence type="ECO:0000313" key="2">
    <source>
        <dbReference type="EMBL" id="KAF9956124.1"/>
    </source>
</evidence>
<comment type="caution">
    <text evidence="2">The sequence shown here is derived from an EMBL/GenBank/DDBJ whole genome shotgun (WGS) entry which is preliminary data.</text>
</comment>
<feature type="non-terminal residue" evidence="2">
    <location>
        <position position="83"/>
    </location>
</feature>
<proteinExistence type="predicted"/>
<dbReference type="OrthoDB" id="2395850at2759"/>
<dbReference type="Proteomes" id="UP000738359">
    <property type="component" value="Unassembled WGS sequence"/>
</dbReference>
<keyword evidence="3" id="KW-1185">Reference proteome</keyword>
<gene>
    <name evidence="2" type="ORF">BGZ70_010035</name>
</gene>
<feature type="region of interest" description="Disordered" evidence="1">
    <location>
        <begin position="51"/>
        <end position="83"/>
    </location>
</feature>
<organism evidence="2 3">
    <name type="scientific">Mortierella alpina</name>
    <name type="common">Oleaginous fungus</name>
    <name type="synonym">Mortierella renispora</name>
    <dbReference type="NCBI Taxonomy" id="64518"/>
    <lineage>
        <taxon>Eukaryota</taxon>
        <taxon>Fungi</taxon>
        <taxon>Fungi incertae sedis</taxon>
        <taxon>Mucoromycota</taxon>
        <taxon>Mortierellomycotina</taxon>
        <taxon>Mortierellomycetes</taxon>
        <taxon>Mortierellales</taxon>
        <taxon>Mortierellaceae</taxon>
        <taxon>Mortierella</taxon>
    </lineage>
</organism>
<reference evidence="2" key="1">
    <citation type="journal article" date="2020" name="Fungal Divers.">
        <title>Resolving the Mortierellaceae phylogeny through synthesis of multi-gene phylogenetics and phylogenomics.</title>
        <authorList>
            <person name="Vandepol N."/>
            <person name="Liber J."/>
            <person name="Desiro A."/>
            <person name="Na H."/>
            <person name="Kennedy M."/>
            <person name="Barry K."/>
            <person name="Grigoriev I.V."/>
            <person name="Miller A.N."/>
            <person name="O'Donnell K."/>
            <person name="Stajich J.E."/>
            <person name="Bonito G."/>
        </authorList>
    </citation>
    <scope>NUCLEOTIDE SEQUENCE</scope>
    <source>
        <strain evidence="2">CK1249</strain>
    </source>
</reference>
<evidence type="ECO:0000256" key="1">
    <source>
        <dbReference type="SAM" id="MobiDB-lite"/>
    </source>
</evidence>
<accession>A0A9P6J054</accession>
<evidence type="ECO:0000313" key="3">
    <source>
        <dbReference type="Proteomes" id="UP000738359"/>
    </source>
</evidence>
<name>A0A9P6J054_MORAP</name>
<sequence>MRVGNLALAPLRRLTGAAQSVLESSQVRPVARSLYTFVGVFRGQRIETLREVSSDEEEHNTQPRLLWPDDGNDTDGFYGSDDE</sequence>
<dbReference type="AlphaFoldDB" id="A0A9P6J054"/>
<dbReference type="EMBL" id="JAAAHY010000865">
    <property type="protein sequence ID" value="KAF9956124.1"/>
    <property type="molecule type" value="Genomic_DNA"/>
</dbReference>